<proteinExistence type="predicted"/>
<sequence length="641" mass="71784">MKQAAEVLNVPTPANWANFINPTTTNGSIGQAQVGSSNIATIMENWSIPQQFRNQAIQNVKLLIAAADEGSYTAQAFIFDIQSSASLTSLIVVAKRIASPTDPNIPVSVAYVTINTNGIVKKLYTPVPVEYCERCSKCLWTGHCCCNTVIEQHERGITPEELNIVKQKMTADQFIWFNQQQQLSRAVQRTIANNDDDIRNVDLTQAIENFLSNKNVQAEVLASYNDSILTALQSNFTSLKLSSQTLKMAKVEYKHILNLLKALSEDYAFDDFSSNSQFLQQLQSSRFSYENLFTTSSTGYDKKNTTIKYIWIIGQNHDNTTYTIHFLHLNISSQALIQTLLCNNTNHSTSCSEENLNNQLNIARTAILTDNGQFLNEEIPKLITPWQLTTTNIVLNILRFIGGSVFNPKQYRLLSYFDPRIISPEDKQTNNDESQSRTISAKIAALSQALSSVANSWKDIVSSFKTSKSTTITRITRFGFTHFDQKSTVLKAIDIPGNKASEFINAIVMDYNLPSKGSFLLGLTYSDDFSWDDIEYLYSPTMDGKYRSLTLFKNGDSIINTASFFIVDINADWQLAPDLLLIQTSKSYLGGLFESSKQSIQEVPHVLTLEEAKQLQQFFMMIAISNLAGTLGMNLTYPSLT</sequence>
<gene>
    <name evidence="4" type="ORF">FNK824_LOCUS30477</name>
    <name evidence="3" type="ORF">OTI717_LOCUS32403</name>
    <name evidence="1" type="ORF">RFH988_LOCUS12848</name>
    <name evidence="2" type="ORF">SEV965_LOCUS10972</name>
</gene>
<dbReference type="Proteomes" id="UP000663889">
    <property type="component" value="Unassembled WGS sequence"/>
</dbReference>
<dbReference type="EMBL" id="CAJNOO010000550">
    <property type="protein sequence ID" value="CAF0975236.1"/>
    <property type="molecule type" value="Genomic_DNA"/>
</dbReference>
<organism evidence="3 5">
    <name type="scientific">Rotaria sordida</name>
    <dbReference type="NCBI Taxonomy" id="392033"/>
    <lineage>
        <taxon>Eukaryota</taxon>
        <taxon>Metazoa</taxon>
        <taxon>Spiralia</taxon>
        <taxon>Gnathifera</taxon>
        <taxon>Rotifera</taxon>
        <taxon>Eurotatoria</taxon>
        <taxon>Bdelloidea</taxon>
        <taxon>Philodinida</taxon>
        <taxon>Philodinidae</taxon>
        <taxon>Rotaria</taxon>
    </lineage>
</organism>
<dbReference type="OrthoDB" id="10021044at2759"/>
<dbReference type="EMBL" id="CAJOBE010009348">
    <property type="protein sequence ID" value="CAF4083093.1"/>
    <property type="molecule type" value="Genomic_DNA"/>
</dbReference>
<comment type="caution">
    <text evidence="3">The sequence shown here is derived from an EMBL/GenBank/DDBJ whole genome shotgun (WGS) entry which is preliminary data.</text>
</comment>
<evidence type="ECO:0000313" key="5">
    <source>
        <dbReference type="Proteomes" id="UP000663823"/>
    </source>
</evidence>
<name>A0A819TJ12_9BILA</name>
<evidence type="ECO:0000313" key="4">
    <source>
        <dbReference type="EMBL" id="CAF4083093.1"/>
    </source>
</evidence>
<dbReference type="EMBL" id="CAJNOU010000462">
    <property type="protein sequence ID" value="CAF1004719.1"/>
    <property type="molecule type" value="Genomic_DNA"/>
</dbReference>
<evidence type="ECO:0000313" key="1">
    <source>
        <dbReference type="EMBL" id="CAF0975236.1"/>
    </source>
</evidence>
<protein>
    <submittedName>
        <fullName evidence="3">Uncharacterized protein</fullName>
    </submittedName>
</protein>
<evidence type="ECO:0000313" key="3">
    <source>
        <dbReference type="EMBL" id="CAF4066080.1"/>
    </source>
</evidence>
<dbReference type="Proteomes" id="UP000663823">
    <property type="component" value="Unassembled WGS sequence"/>
</dbReference>
<reference evidence="3" key="1">
    <citation type="submission" date="2021-02" db="EMBL/GenBank/DDBJ databases">
        <authorList>
            <person name="Nowell W R."/>
        </authorList>
    </citation>
    <scope>NUCLEOTIDE SEQUENCE</scope>
</reference>
<dbReference type="AlphaFoldDB" id="A0A819TJ12"/>
<dbReference type="Proteomes" id="UP000663882">
    <property type="component" value="Unassembled WGS sequence"/>
</dbReference>
<dbReference type="EMBL" id="CAJOAX010009946">
    <property type="protein sequence ID" value="CAF4066080.1"/>
    <property type="molecule type" value="Genomic_DNA"/>
</dbReference>
<evidence type="ECO:0000313" key="2">
    <source>
        <dbReference type="EMBL" id="CAF1004719.1"/>
    </source>
</evidence>
<dbReference type="Proteomes" id="UP000663874">
    <property type="component" value="Unassembled WGS sequence"/>
</dbReference>
<accession>A0A819TJ12</accession>